<evidence type="ECO:0000256" key="1">
    <source>
        <dbReference type="ARBA" id="ARBA00004141"/>
    </source>
</evidence>
<evidence type="ECO:0000313" key="8">
    <source>
        <dbReference type="EMBL" id="KAG8036552.1"/>
    </source>
</evidence>
<feature type="transmembrane region" description="Helical" evidence="7">
    <location>
        <begin position="52"/>
        <end position="71"/>
    </location>
</feature>
<keyword evidence="4" id="KW-0769">Symport</keyword>
<accession>A0A8J5QV01</accession>
<evidence type="ECO:0000256" key="4">
    <source>
        <dbReference type="ARBA" id="ARBA00022847"/>
    </source>
</evidence>
<dbReference type="FunFam" id="1.20.1250.20:FF:000003">
    <property type="entry name" value="Solute carrier family 17 member 3"/>
    <property type="match status" value="2"/>
</dbReference>
<dbReference type="GO" id="GO:0016020">
    <property type="term" value="C:membrane"/>
    <property type="evidence" value="ECO:0007669"/>
    <property type="project" value="UniProtKB-SubCell"/>
</dbReference>
<dbReference type="InterPro" id="IPR011701">
    <property type="entry name" value="MFS"/>
</dbReference>
<keyword evidence="5 7" id="KW-1133">Transmembrane helix</keyword>
<comment type="subcellular location">
    <subcellularLocation>
        <location evidence="1">Membrane</location>
        <topology evidence="1">Multi-pass membrane protein</topology>
    </subcellularLocation>
</comment>
<dbReference type="Pfam" id="PF07690">
    <property type="entry name" value="MFS_1"/>
    <property type="match status" value="2"/>
</dbReference>
<dbReference type="GO" id="GO:0015293">
    <property type="term" value="F:symporter activity"/>
    <property type="evidence" value="ECO:0007669"/>
    <property type="project" value="UniProtKB-KW"/>
</dbReference>
<evidence type="ECO:0008006" key="10">
    <source>
        <dbReference type="Google" id="ProtNLM"/>
    </source>
</evidence>
<protein>
    <recommendedName>
        <fullName evidence="10">Major facilitator superfamily (MFS) profile domain-containing protein</fullName>
    </recommendedName>
</protein>
<feature type="transmembrane region" description="Helical" evidence="7">
    <location>
        <begin position="425"/>
        <end position="447"/>
    </location>
</feature>
<keyword evidence="6 7" id="KW-0472">Membrane</keyword>
<dbReference type="InterPro" id="IPR050382">
    <property type="entry name" value="MFS_Na/Anion_cotransporter"/>
</dbReference>
<evidence type="ECO:0000256" key="3">
    <source>
        <dbReference type="ARBA" id="ARBA00022692"/>
    </source>
</evidence>
<keyword evidence="2" id="KW-0813">Transport</keyword>
<comment type="caution">
    <text evidence="8">The sequence shown here is derived from an EMBL/GenBank/DDBJ whole genome shotgun (WGS) entry which is preliminary data.</text>
</comment>
<reference evidence="8" key="1">
    <citation type="submission" date="2020-03" db="EMBL/GenBank/DDBJ databases">
        <authorList>
            <person name="Chebbi M.A."/>
            <person name="Drezen J.M."/>
        </authorList>
    </citation>
    <scope>NUCLEOTIDE SEQUENCE</scope>
    <source>
        <tissue evidence="8">Whole body</tissue>
    </source>
</reference>
<feature type="transmembrane region" description="Helical" evidence="7">
    <location>
        <begin position="116"/>
        <end position="137"/>
    </location>
</feature>
<keyword evidence="3 7" id="KW-0812">Transmembrane</keyword>
<dbReference type="Proteomes" id="UP000729913">
    <property type="component" value="Unassembled WGS sequence"/>
</dbReference>
<dbReference type="AlphaFoldDB" id="A0A8J5QV01"/>
<evidence type="ECO:0000256" key="5">
    <source>
        <dbReference type="ARBA" id="ARBA00022989"/>
    </source>
</evidence>
<feature type="transmembrane region" description="Helical" evidence="7">
    <location>
        <begin position="92"/>
        <end position="110"/>
    </location>
</feature>
<feature type="transmembrane region" description="Helical" evidence="7">
    <location>
        <begin position="459"/>
        <end position="480"/>
    </location>
</feature>
<sequence>MQKVSHPWKSIFKSPAVWAILAAHLSEAWCFYTMLTQLPKFMNDVLSMKLQNTGFFSAVPYLILTIIALSCSHVADYVRSRKILSTTNVRKLFTCSVFLSQTIFMILAAFSSTSTSAIICLTVAVGLRGIAWSGFMVNPLDIAPQHASVVLGIGNTISTFPGIISPILTGYIITNGGVTYPAIHSMWANWLPPAERSQLSAFAVSGSTFGAVFSMSTCGIMAERLGWPSVFYISGALGLIWFTLWCYVVTDKPEYDPRISQSELNYIKKSLGHSDLQKLEKVSHPWKSIFKSLSVWAIFAAGLSEAWGFYTLLTQLPKFMNDVLSMKLENTGLLSAVPYLILSIVALFFGHIADYLRSRKILSTTNVRKLFTCSAFLIQTIFMILAGFSSTSTSAIICLSAAVGLEGIAWSGFGVNPLDIAPQHACIIIGIGNTIGTLPGIFSPIVTGYIVTNGTANEWRIVFMIAGAVYLIGIIVYGLCASGEQQKWALEKKNDDLKAYSNQALNLPC</sequence>
<evidence type="ECO:0000313" key="9">
    <source>
        <dbReference type="Proteomes" id="UP000729913"/>
    </source>
</evidence>
<dbReference type="OrthoDB" id="2985014at2759"/>
<reference evidence="8" key="2">
    <citation type="submission" date="2021-04" db="EMBL/GenBank/DDBJ databases">
        <title>Genome-wide patterns of bracovirus chromosomal integration into multiple host tissues during parasitism.</title>
        <authorList>
            <person name="Chebbi M.A.C."/>
        </authorList>
    </citation>
    <scope>NUCLEOTIDE SEQUENCE</scope>
    <source>
        <tissue evidence="8">Whole body</tissue>
    </source>
</reference>
<dbReference type="FunFam" id="1.20.1250.20:FF:001045">
    <property type="entry name" value="Solute carrier family 17 (sodium phosphate), member 3"/>
    <property type="match status" value="1"/>
</dbReference>
<gene>
    <name evidence="8" type="ORF">G9C98_003874</name>
</gene>
<dbReference type="GO" id="GO:0006820">
    <property type="term" value="P:monoatomic anion transport"/>
    <property type="evidence" value="ECO:0007669"/>
    <property type="project" value="TreeGrafter"/>
</dbReference>
<dbReference type="PANTHER" id="PTHR11662:SF455">
    <property type="entry name" value="GH23975P"/>
    <property type="match status" value="1"/>
</dbReference>
<feature type="transmembrane region" description="Helical" evidence="7">
    <location>
        <begin position="293"/>
        <end position="313"/>
    </location>
</feature>
<evidence type="ECO:0000256" key="2">
    <source>
        <dbReference type="ARBA" id="ARBA00022448"/>
    </source>
</evidence>
<dbReference type="PANTHER" id="PTHR11662">
    <property type="entry name" value="SOLUTE CARRIER FAMILY 17"/>
    <property type="match status" value="1"/>
</dbReference>
<feature type="transmembrane region" description="Helical" evidence="7">
    <location>
        <begin position="333"/>
        <end position="350"/>
    </location>
</feature>
<feature type="transmembrane region" description="Helical" evidence="7">
    <location>
        <begin position="149"/>
        <end position="173"/>
    </location>
</feature>
<name>A0A8J5QV01_9HYME</name>
<feature type="transmembrane region" description="Helical" evidence="7">
    <location>
        <begin position="370"/>
        <end position="388"/>
    </location>
</feature>
<dbReference type="EMBL" id="JAAOIC020000048">
    <property type="protein sequence ID" value="KAG8036552.1"/>
    <property type="molecule type" value="Genomic_DNA"/>
</dbReference>
<organism evidence="8 9">
    <name type="scientific">Cotesia typhae</name>
    <dbReference type="NCBI Taxonomy" id="2053667"/>
    <lineage>
        <taxon>Eukaryota</taxon>
        <taxon>Metazoa</taxon>
        <taxon>Ecdysozoa</taxon>
        <taxon>Arthropoda</taxon>
        <taxon>Hexapoda</taxon>
        <taxon>Insecta</taxon>
        <taxon>Pterygota</taxon>
        <taxon>Neoptera</taxon>
        <taxon>Endopterygota</taxon>
        <taxon>Hymenoptera</taxon>
        <taxon>Apocrita</taxon>
        <taxon>Ichneumonoidea</taxon>
        <taxon>Braconidae</taxon>
        <taxon>Microgastrinae</taxon>
        <taxon>Cotesia</taxon>
    </lineage>
</organism>
<feature type="transmembrane region" description="Helical" evidence="7">
    <location>
        <begin position="230"/>
        <end position="250"/>
    </location>
</feature>
<evidence type="ECO:0000256" key="6">
    <source>
        <dbReference type="ARBA" id="ARBA00023136"/>
    </source>
</evidence>
<evidence type="ECO:0000256" key="7">
    <source>
        <dbReference type="SAM" id="Phobius"/>
    </source>
</evidence>
<proteinExistence type="predicted"/>
<keyword evidence="9" id="KW-1185">Reference proteome</keyword>
<feature type="transmembrane region" description="Helical" evidence="7">
    <location>
        <begin position="394"/>
        <end position="413"/>
    </location>
</feature>